<accession>A0ABQ3S545</accession>
<protein>
    <recommendedName>
        <fullName evidence="3">Clp R domain-containing protein</fullName>
    </recommendedName>
</protein>
<dbReference type="InterPro" id="IPR004176">
    <property type="entry name" value="Clp_R_N"/>
</dbReference>
<feature type="domain" description="Clp R" evidence="3">
    <location>
        <begin position="3"/>
        <end position="146"/>
    </location>
</feature>
<sequence length="366" mass="38443">MTFERFTVEARKVVVTAQEEARRLQHDLIGTEHILLALLDAPDTAAAKALHRLGYDKETAQADLAAAVEPGTRMTSGHIPFAPGAKKTLDLALGEANQLRHTHIGPEHILLALVAEGESAGARLLAGRIDPVDRIRTEVLASAQQTYAPQTPGVGGPQTSQAPQASRGDRGREGQHGSESPQDLARGSRPAGTTAAEDTLAVATALAGAAPVGSHHLLEALMRAENSMAAKVLRDLGVDADAVAAKIDALDPGTTTDANPEEAAARTMEIRLVDDEVQVILRDPETVAIARTVTELSHGPVRGLGPAAGMFVPLWRATDRLLLDLQRVLSPEPGAEPGAGEGEEGDPGTDRVTEAVRAALAPRLRR</sequence>
<feature type="region of interest" description="Disordered" evidence="2">
    <location>
        <begin position="146"/>
        <end position="195"/>
    </location>
</feature>
<gene>
    <name evidence="4" type="ORF">Saso_49110</name>
</gene>
<dbReference type="RefSeq" id="WP_189921726.1">
    <property type="nucleotide sequence ID" value="NZ_BMSI01000005.1"/>
</dbReference>
<dbReference type="PANTHER" id="PTHR47016:SF5">
    <property type="entry name" value="CLP DOMAIN SUPERFAMILY PROTEIN"/>
    <property type="match status" value="1"/>
</dbReference>
<dbReference type="InterPro" id="IPR044217">
    <property type="entry name" value="CLPT1/2"/>
</dbReference>
<comment type="caution">
    <text evidence="4">The sequence shown here is derived from an EMBL/GenBank/DDBJ whole genome shotgun (WGS) entry which is preliminary data.</text>
</comment>
<dbReference type="Pfam" id="PF02861">
    <property type="entry name" value="Clp_N"/>
    <property type="match status" value="2"/>
</dbReference>
<evidence type="ECO:0000259" key="3">
    <source>
        <dbReference type="PROSITE" id="PS51903"/>
    </source>
</evidence>
<dbReference type="GeneID" id="91472748"/>
<organism evidence="4 5">
    <name type="scientific">Streptomyces asoensis</name>
    <dbReference type="NCBI Taxonomy" id="249586"/>
    <lineage>
        <taxon>Bacteria</taxon>
        <taxon>Bacillati</taxon>
        <taxon>Actinomycetota</taxon>
        <taxon>Actinomycetes</taxon>
        <taxon>Kitasatosporales</taxon>
        <taxon>Streptomycetaceae</taxon>
        <taxon>Streptomyces</taxon>
    </lineage>
</organism>
<evidence type="ECO:0000313" key="4">
    <source>
        <dbReference type="EMBL" id="GHI63261.1"/>
    </source>
</evidence>
<keyword evidence="5" id="KW-1185">Reference proteome</keyword>
<reference evidence="5" key="1">
    <citation type="submission" date="2023-07" db="EMBL/GenBank/DDBJ databases">
        <title>Whole genome shotgun sequence of Streptomyces cacaoi subsp. asoensis NBRC 13813.</title>
        <authorList>
            <person name="Komaki H."/>
            <person name="Tamura T."/>
        </authorList>
    </citation>
    <scope>NUCLEOTIDE SEQUENCE [LARGE SCALE GENOMIC DNA]</scope>
    <source>
        <strain evidence="5">NBRC 13813</strain>
    </source>
</reference>
<dbReference type="Gene3D" id="1.10.1780.10">
    <property type="entry name" value="Clp, N-terminal domain"/>
    <property type="match status" value="2"/>
</dbReference>
<dbReference type="EMBL" id="BNEB01000005">
    <property type="protein sequence ID" value="GHI63261.1"/>
    <property type="molecule type" value="Genomic_DNA"/>
</dbReference>
<proteinExistence type="predicted"/>
<dbReference type="InterPro" id="IPR036628">
    <property type="entry name" value="Clp_N_dom_sf"/>
</dbReference>
<evidence type="ECO:0000256" key="1">
    <source>
        <dbReference type="PROSITE-ProRule" id="PRU01251"/>
    </source>
</evidence>
<dbReference type="Proteomes" id="UP000649259">
    <property type="component" value="Unassembled WGS sequence"/>
</dbReference>
<name>A0ABQ3S545_9ACTN</name>
<feature type="compositionally biased region" description="Basic and acidic residues" evidence="2">
    <location>
        <begin position="167"/>
        <end position="176"/>
    </location>
</feature>
<evidence type="ECO:0000256" key="2">
    <source>
        <dbReference type="SAM" id="MobiDB-lite"/>
    </source>
</evidence>
<dbReference type="PROSITE" id="PS51903">
    <property type="entry name" value="CLP_R"/>
    <property type="match status" value="1"/>
</dbReference>
<dbReference type="PANTHER" id="PTHR47016">
    <property type="entry name" value="ATP-DEPENDENT CLP PROTEASE ATP-BINDING SUBUNIT CLPT1, CHLOROPLASTIC"/>
    <property type="match status" value="1"/>
</dbReference>
<dbReference type="SUPFAM" id="SSF81923">
    <property type="entry name" value="Double Clp-N motif"/>
    <property type="match status" value="2"/>
</dbReference>
<keyword evidence="1" id="KW-0677">Repeat</keyword>
<evidence type="ECO:0000313" key="5">
    <source>
        <dbReference type="Proteomes" id="UP000649259"/>
    </source>
</evidence>
<feature type="region of interest" description="Disordered" evidence="2">
    <location>
        <begin position="330"/>
        <end position="354"/>
    </location>
</feature>